<name>U1LQX0_9MICO</name>
<sequence length="156" mass="16459">MSQPTASAPKSNIGRARFGGGTAALVIVSLVIGLAISSGLGALYAWLGETGEGWMRFAIVAIVTLPVSIMLPWALLVDRSSLEGAVDRPEDSVEARWYSKAAEGTMHDVLITVGIGAALFSFTQLQVDTGMLLIVFGTLVMADFGVRYQLAKRADA</sequence>
<feature type="transmembrane region" description="Helical" evidence="1">
    <location>
        <begin position="53"/>
        <end position="76"/>
    </location>
</feature>
<keyword evidence="1" id="KW-0812">Transmembrane</keyword>
<feature type="transmembrane region" description="Helical" evidence="1">
    <location>
        <begin position="21"/>
        <end position="47"/>
    </location>
</feature>
<proteinExistence type="predicted"/>
<dbReference type="AlphaFoldDB" id="U1LQX0"/>
<keyword evidence="3" id="KW-1185">Reference proteome</keyword>
<keyword evidence="1" id="KW-1133">Transmembrane helix</keyword>
<dbReference type="OrthoDB" id="4420630at2"/>
<dbReference type="Proteomes" id="UP000016462">
    <property type="component" value="Unassembled WGS sequence"/>
</dbReference>
<feature type="transmembrane region" description="Helical" evidence="1">
    <location>
        <begin position="131"/>
        <end position="150"/>
    </location>
</feature>
<organism evidence="2 3">
    <name type="scientific">Agrococcus pavilionensis RW1</name>
    <dbReference type="NCBI Taxonomy" id="1330458"/>
    <lineage>
        <taxon>Bacteria</taxon>
        <taxon>Bacillati</taxon>
        <taxon>Actinomycetota</taxon>
        <taxon>Actinomycetes</taxon>
        <taxon>Micrococcales</taxon>
        <taxon>Microbacteriaceae</taxon>
        <taxon>Agrococcus</taxon>
    </lineage>
</organism>
<dbReference type="EMBL" id="ASHR01000021">
    <property type="protein sequence ID" value="ERG64452.1"/>
    <property type="molecule type" value="Genomic_DNA"/>
</dbReference>
<dbReference type="RefSeq" id="WP_021010341.1">
    <property type="nucleotide sequence ID" value="NZ_ASHR01000021.1"/>
</dbReference>
<reference evidence="2 3" key="1">
    <citation type="journal article" date="2013" name="Genome Announc.">
        <title>First draft genome sequence from a member of the genus agrococcus, isolated from modern microbialites.</title>
        <authorList>
            <person name="White R.A.III."/>
            <person name="Grassa C.J."/>
            <person name="Suttle C.A."/>
        </authorList>
    </citation>
    <scope>NUCLEOTIDE SEQUENCE [LARGE SCALE GENOMIC DNA]</scope>
    <source>
        <strain evidence="2 3">RW1</strain>
    </source>
</reference>
<accession>U1LQX0</accession>
<evidence type="ECO:0000313" key="2">
    <source>
        <dbReference type="EMBL" id="ERG64452.1"/>
    </source>
</evidence>
<evidence type="ECO:0000313" key="3">
    <source>
        <dbReference type="Proteomes" id="UP000016462"/>
    </source>
</evidence>
<protein>
    <submittedName>
        <fullName evidence="2">Uncharacterized protein</fullName>
    </submittedName>
</protein>
<evidence type="ECO:0000256" key="1">
    <source>
        <dbReference type="SAM" id="Phobius"/>
    </source>
</evidence>
<keyword evidence="1" id="KW-0472">Membrane</keyword>
<comment type="caution">
    <text evidence="2">The sequence shown here is derived from an EMBL/GenBank/DDBJ whole genome shotgun (WGS) entry which is preliminary data.</text>
</comment>
<gene>
    <name evidence="2" type="ORF">L332_08315</name>
</gene>